<dbReference type="AlphaFoldDB" id="A0A401XNI0"/>
<protein>
    <submittedName>
        <fullName evidence="2">Fumarate reductase</fullName>
    </submittedName>
</protein>
<keyword evidence="3" id="KW-1185">Reference proteome</keyword>
<sequence>MEVKSALLGSSIVKKYWMALTGLFLCTFLVVHLGGNLVLLRGEEARLDFNAYAKFMTTFPVIKAISYLLYFSILFHSFDGILLTIQNRAARPVKYYYNKPEANSTWQSRNMALLGTIILAFIVTHMANFWYKMHFGDIPLDANGNKDLYEVVVTFFKDPSMGIVYVSLYVVSMIALGFHLLHGFASAFQTLGLYHKKYNPIIKNVGVLFSVFVSILFAIIPIFIYLQ</sequence>
<dbReference type="Gene3D" id="1.20.1300.10">
    <property type="entry name" value="Fumarate reductase/succinate dehydrogenase, transmembrane subunit"/>
    <property type="match status" value="1"/>
</dbReference>
<keyword evidence="1" id="KW-0472">Membrane</keyword>
<dbReference type="RefSeq" id="WP_124398577.1">
    <property type="nucleotide sequence ID" value="NZ_BHZE01000025.1"/>
</dbReference>
<feature type="transmembrane region" description="Helical" evidence="1">
    <location>
        <begin position="64"/>
        <end position="85"/>
    </location>
</feature>
<dbReference type="InterPro" id="IPR011138">
    <property type="entry name" value="Cytochrome_b-558"/>
</dbReference>
<dbReference type="InterPro" id="IPR034804">
    <property type="entry name" value="SQR/QFR_C/D"/>
</dbReference>
<dbReference type="SUPFAM" id="SSF81343">
    <property type="entry name" value="Fumarate reductase respiratory complex transmembrane subunits"/>
    <property type="match status" value="1"/>
</dbReference>
<organism evidence="2 3">
    <name type="scientific">Thermaurantimonas aggregans</name>
    <dbReference type="NCBI Taxonomy" id="2173829"/>
    <lineage>
        <taxon>Bacteria</taxon>
        <taxon>Pseudomonadati</taxon>
        <taxon>Bacteroidota</taxon>
        <taxon>Flavobacteriia</taxon>
        <taxon>Flavobacteriales</taxon>
        <taxon>Schleiferiaceae</taxon>
        <taxon>Thermaurantimonas</taxon>
    </lineage>
</organism>
<reference evidence="2 3" key="1">
    <citation type="submission" date="2018-11" db="EMBL/GenBank/DDBJ databases">
        <title>Schleiferia aggregans sp. nov., a moderately thermophilic heterotrophic bacterium isolated from microbial mats at a terrestrial hot spring.</title>
        <authorList>
            <person name="Iino T."/>
            <person name="Ohkuma M."/>
            <person name="Haruta S."/>
        </authorList>
    </citation>
    <scope>NUCLEOTIDE SEQUENCE [LARGE SCALE GENOMIC DNA]</scope>
    <source>
        <strain evidence="2 3">LA</strain>
    </source>
</reference>
<keyword evidence="1" id="KW-1133">Transmembrane helix</keyword>
<dbReference type="EMBL" id="BHZE01000025">
    <property type="protein sequence ID" value="GCD78523.1"/>
    <property type="molecule type" value="Genomic_DNA"/>
</dbReference>
<dbReference type="OrthoDB" id="9802842at2"/>
<gene>
    <name evidence="2" type="ORF">JCM31826_20050</name>
</gene>
<feature type="transmembrane region" description="Helical" evidence="1">
    <location>
        <begin position="16"/>
        <end position="39"/>
    </location>
</feature>
<dbReference type="CDD" id="cd03498">
    <property type="entry name" value="SQR_TypeB_2_TM"/>
    <property type="match status" value="1"/>
</dbReference>
<proteinExistence type="predicted"/>
<dbReference type="Proteomes" id="UP000286715">
    <property type="component" value="Unassembled WGS sequence"/>
</dbReference>
<evidence type="ECO:0000256" key="1">
    <source>
        <dbReference type="SAM" id="Phobius"/>
    </source>
</evidence>
<comment type="caution">
    <text evidence="2">The sequence shown here is derived from an EMBL/GenBank/DDBJ whole genome shotgun (WGS) entry which is preliminary data.</text>
</comment>
<dbReference type="GO" id="GO:0016020">
    <property type="term" value="C:membrane"/>
    <property type="evidence" value="ECO:0007669"/>
    <property type="project" value="InterPro"/>
</dbReference>
<feature type="transmembrane region" description="Helical" evidence="1">
    <location>
        <begin position="111"/>
        <end position="131"/>
    </location>
</feature>
<evidence type="ECO:0000313" key="3">
    <source>
        <dbReference type="Proteomes" id="UP000286715"/>
    </source>
</evidence>
<keyword evidence="1" id="KW-0812">Transmembrane</keyword>
<feature type="transmembrane region" description="Helical" evidence="1">
    <location>
        <begin position="163"/>
        <end position="184"/>
    </location>
</feature>
<feature type="transmembrane region" description="Helical" evidence="1">
    <location>
        <begin position="205"/>
        <end position="226"/>
    </location>
</feature>
<dbReference type="NCBIfam" id="TIGR02046">
    <property type="entry name" value="sdhC_b558_fam"/>
    <property type="match status" value="1"/>
</dbReference>
<accession>A0A401XNI0</accession>
<evidence type="ECO:0000313" key="2">
    <source>
        <dbReference type="EMBL" id="GCD78523.1"/>
    </source>
</evidence>
<name>A0A401XNI0_9FLAO</name>